<dbReference type="Proteomes" id="UP001078443">
    <property type="component" value="Unassembled WGS sequence"/>
</dbReference>
<organism evidence="5 6">
    <name type="scientific">Clostridium aestuarii</name>
    <dbReference type="NCBI Taxonomy" id="338193"/>
    <lineage>
        <taxon>Bacteria</taxon>
        <taxon>Bacillati</taxon>
        <taxon>Bacillota</taxon>
        <taxon>Clostridia</taxon>
        <taxon>Eubacteriales</taxon>
        <taxon>Clostridiaceae</taxon>
        <taxon>Clostridium</taxon>
    </lineage>
</organism>
<name>A0ABT4CXG9_9CLOT</name>
<evidence type="ECO:0000256" key="1">
    <source>
        <dbReference type="ARBA" id="ARBA00010577"/>
    </source>
</evidence>
<protein>
    <recommendedName>
        <fullName evidence="3">Basal-body rod modification protein FlgD</fullName>
    </recommendedName>
</protein>
<keyword evidence="5" id="KW-0969">Cilium</keyword>
<evidence type="ECO:0000256" key="4">
    <source>
        <dbReference type="SAM" id="MobiDB-lite"/>
    </source>
</evidence>
<accession>A0ABT4CXG9</accession>
<comment type="caution">
    <text evidence="5">The sequence shown here is derived from an EMBL/GenBank/DDBJ whole genome shotgun (WGS) entry which is preliminary data.</text>
</comment>
<evidence type="ECO:0000256" key="2">
    <source>
        <dbReference type="ARBA" id="ARBA00022795"/>
    </source>
</evidence>
<gene>
    <name evidence="5" type="ORF">OW763_04900</name>
</gene>
<keyword evidence="2 3" id="KW-1005">Bacterial flagellum biogenesis</keyword>
<proteinExistence type="inferred from homology"/>
<comment type="similarity">
    <text evidence="1 3">Belongs to the FlgD family.</text>
</comment>
<dbReference type="EMBL" id="JAPQER010000002">
    <property type="protein sequence ID" value="MCY6483686.1"/>
    <property type="molecule type" value="Genomic_DNA"/>
</dbReference>
<keyword evidence="5" id="KW-0282">Flagellum</keyword>
<dbReference type="RefSeq" id="WP_268039960.1">
    <property type="nucleotide sequence ID" value="NZ_JAPQER010000002.1"/>
</dbReference>
<evidence type="ECO:0000256" key="3">
    <source>
        <dbReference type="RuleBase" id="RU362076"/>
    </source>
</evidence>
<dbReference type="InterPro" id="IPR005648">
    <property type="entry name" value="FlgD"/>
</dbReference>
<feature type="region of interest" description="Disordered" evidence="4">
    <location>
        <begin position="217"/>
        <end position="238"/>
    </location>
</feature>
<evidence type="ECO:0000313" key="5">
    <source>
        <dbReference type="EMBL" id="MCY6483686.1"/>
    </source>
</evidence>
<comment type="function">
    <text evidence="3">Required for flagellar hook formation. May act as a scaffolding protein.</text>
</comment>
<sequence>MAGVDGIYGGQNVTENGTRIVKSSQEMDKNAFFKILAAELRNQDPTNAKDGTEFISQMAQFSSLEQMANLNNTMSFNAASSLIGGKVKLNNYDMDGLPYEGIVTGVKKQGSSMKVEVRVIKENIKNGAVSYENKEFDYKDVVHATGASPKDIITDEDLATSILLIGELVEFKIEKDGEQVYGRGFVKSVTKDSEGIKLTVDIGDKKEELINIKYEELIGNSDDNTDNGDTSDNENTES</sequence>
<dbReference type="Pfam" id="PF03963">
    <property type="entry name" value="FlgD"/>
    <property type="match status" value="1"/>
</dbReference>
<reference evidence="5" key="1">
    <citation type="submission" date="2022-12" db="EMBL/GenBank/DDBJ databases">
        <authorList>
            <person name="Wang J."/>
        </authorList>
    </citation>
    <scope>NUCLEOTIDE SEQUENCE</scope>
    <source>
        <strain evidence="5">HY-45-18</strain>
    </source>
</reference>
<evidence type="ECO:0000313" key="6">
    <source>
        <dbReference type="Proteomes" id="UP001078443"/>
    </source>
</evidence>
<keyword evidence="6" id="KW-1185">Reference proteome</keyword>
<keyword evidence="5" id="KW-0966">Cell projection</keyword>
<feature type="compositionally biased region" description="Acidic residues" evidence="4">
    <location>
        <begin position="223"/>
        <end position="238"/>
    </location>
</feature>